<evidence type="ECO:0000256" key="3">
    <source>
        <dbReference type="ARBA" id="ARBA00023316"/>
    </source>
</evidence>
<dbReference type="PROSITE" id="PS50911">
    <property type="entry name" value="CHAP"/>
    <property type="match status" value="1"/>
</dbReference>
<feature type="domain" description="LysM" evidence="5">
    <location>
        <begin position="186"/>
        <end position="230"/>
    </location>
</feature>
<dbReference type="InterPro" id="IPR036779">
    <property type="entry name" value="LysM_dom_sf"/>
</dbReference>
<dbReference type="InterPro" id="IPR038765">
    <property type="entry name" value="Papain-like_cys_pep_sf"/>
</dbReference>
<reference evidence="7" key="1">
    <citation type="submission" date="2017-09" db="EMBL/GenBank/DDBJ databases">
        <title>Depth-based differentiation of microbial function through sediment-hosted aquifers and enrichment of novel symbionts in the deep terrestrial subsurface.</title>
        <authorList>
            <person name="Probst A.J."/>
            <person name="Ladd B."/>
            <person name="Jarett J.K."/>
            <person name="Geller-Mcgrath D.E."/>
            <person name="Sieber C.M.K."/>
            <person name="Emerson J.B."/>
            <person name="Anantharaman K."/>
            <person name="Thomas B.C."/>
            <person name="Malmstrom R."/>
            <person name="Stieglmeier M."/>
            <person name="Klingl A."/>
            <person name="Woyke T."/>
            <person name="Ryan C.M."/>
            <person name="Banfield J.F."/>
        </authorList>
    </citation>
    <scope>NUCLEOTIDE SEQUENCE [LARGE SCALE GENOMIC DNA]</scope>
</reference>
<dbReference type="GO" id="GO:0071555">
    <property type="term" value="P:cell wall organization"/>
    <property type="evidence" value="ECO:0007669"/>
    <property type="project" value="UniProtKB-KW"/>
</dbReference>
<evidence type="ECO:0000313" key="7">
    <source>
        <dbReference type="Proteomes" id="UP000231673"/>
    </source>
</evidence>
<dbReference type="Proteomes" id="UP000231673">
    <property type="component" value="Unassembled WGS sequence"/>
</dbReference>
<evidence type="ECO:0000256" key="1">
    <source>
        <dbReference type="ARBA" id="ARBA00022729"/>
    </source>
</evidence>
<protein>
    <recommendedName>
        <fullName evidence="8">LysM peptidoglycan-binding domain-containing protein</fullName>
    </recommendedName>
</protein>
<dbReference type="SMART" id="SM00257">
    <property type="entry name" value="LysM"/>
    <property type="match status" value="2"/>
</dbReference>
<dbReference type="GO" id="GO:0016787">
    <property type="term" value="F:hydrolase activity"/>
    <property type="evidence" value="ECO:0007669"/>
    <property type="project" value="UniProtKB-KW"/>
</dbReference>
<dbReference type="SUPFAM" id="SSF54001">
    <property type="entry name" value="Cysteine proteinases"/>
    <property type="match status" value="1"/>
</dbReference>
<sequence>MSTIRQRLRILIKNLKVDIEESNKKLLLAAVVLFSLTWSLVSPFNPSSKIILPVVARAQQAQTQENSQVVFRQNLSLAANLVSASALAVLTNQSENNLSADGAQDEAEMSAANGSALVANSNPVTFISQEARTGIIIYTVQEGDTISSIAAFFGISLNTLLWANNLKETSVIRPGDQLTVLPITGVIHKIKSGDTISSIAKYYKADEKEIIAFNDLPADGTIQVGEKIVVPDGQMPAPASPKPTVAPKTYVTGPGTGKSHVFPYGQCTWYVAQKRYIPWSGNAKSWLANAKAYGLQTGSTPQAGAIIVTNESWYGHVAYVESVNGSWVTFSEMNHLGWGVKSVRTININDWKIRGYIY</sequence>
<dbReference type="Gene3D" id="3.90.1720.10">
    <property type="entry name" value="endopeptidase domain like (from Nostoc punctiforme)"/>
    <property type="match status" value="1"/>
</dbReference>
<dbReference type="InterPro" id="IPR018392">
    <property type="entry name" value="LysM"/>
</dbReference>
<dbReference type="Gene3D" id="3.10.350.10">
    <property type="entry name" value="LysM domain"/>
    <property type="match status" value="2"/>
</dbReference>
<dbReference type="Pfam" id="PF01476">
    <property type="entry name" value="LysM"/>
    <property type="match status" value="2"/>
</dbReference>
<evidence type="ECO:0008006" key="8">
    <source>
        <dbReference type="Google" id="ProtNLM"/>
    </source>
</evidence>
<keyword evidence="1" id="KW-0732">Signal</keyword>
<comment type="caution">
    <text evidence="6">The sequence shown here is derived from an EMBL/GenBank/DDBJ whole genome shotgun (WGS) entry which is preliminary data.</text>
</comment>
<keyword evidence="2" id="KW-0378">Hydrolase</keyword>
<feature type="domain" description="LysM" evidence="5">
    <location>
        <begin position="136"/>
        <end position="180"/>
    </location>
</feature>
<evidence type="ECO:0000259" key="5">
    <source>
        <dbReference type="PROSITE" id="PS51782"/>
    </source>
</evidence>
<dbReference type="PANTHER" id="PTHR33734:SF22">
    <property type="entry name" value="MEMBRANE-BOUND LYTIC MUREIN TRANSGLYCOSYLASE D"/>
    <property type="match status" value="1"/>
</dbReference>
<organism evidence="6 7">
    <name type="scientific">Candidatus Portnoybacteria bacterium CG_4_8_14_3_um_filter_44_15</name>
    <dbReference type="NCBI Taxonomy" id="1974803"/>
    <lineage>
        <taxon>Bacteria</taxon>
        <taxon>Candidatus Portnoyibacteriota</taxon>
    </lineage>
</organism>
<keyword evidence="3" id="KW-0961">Cell wall biogenesis/degradation</keyword>
<dbReference type="PANTHER" id="PTHR33734">
    <property type="entry name" value="LYSM DOMAIN-CONTAINING GPI-ANCHORED PROTEIN 2"/>
    <property type="match status" value="1"/>
</dbReference>
<name>A0A2M7IDW1_9BACT</name>
<dbReference type="AlphaFoldDB" id="A0A2M7IDW1"/>
<dbReference type="CDD" id="cd00118">
    <property type="entry name" value="LysM"/>
    <property type="match status" value="2"/>
</dbReference>
<accession>A0A2M7IDW1</accession>
<feature type="domain" description="Peptidase C51" evidence="4">
    <location>
        <begin position="242"/>
        <end position="358"/>
    </location>
</feature>
<dbReference type="SUPFAM" id="SSF54106">
    <property type="entry name" value="LysM domain"/>
    <property type="match status" value="2"/>
</dbReference>
<dbReference type="EMBL" id="PFGW01000027">
    <property type="protein sequence ID" value="PIW74691.1"/>
    <property type="molecule type" value="Genomic_DNA"/>
</dbReference>
<evidence type="ECO:0000313" key="6">
    <source>
        <dbReference type="EMBL" id="PIW74691.1"/>
    </source>
</evidence>
<evidence type="ECO:0000259" key="4">
    <source>
        <dbReference type="PROSITE" id="PS50911"/>
    </source>
</evidence>
<dbReference type="Pfam" id="PF05257">
    <property type="entry name" value="CHAP"/>
    <property type="match status" value="1"/>
</dbReference>
<proteinExistence type="predicted"/>
<evidence type="ECO:0000256" key="2">
    <source>
        <dbReference type="ARBA" id="ARBA00022801"/>
    </source>
</evidence>
<gene>
    <name evidence="6" type="ORF">CO003_01325</name>
</gene>
<dbReference type="InterPro" id="IPR007921">
    <property type="entry name" value="CHAP_dom"/>
</dbReference>
<dbReference type="GO" id="GO:0008932">
    <property type="term" value="F:lytic endotransglycosylase activity"/>
    <property type="evidence" value="ECO:0007669"/>
    <property type="project" value="TreeGrafter"/>
</dbReference>
<dbReference type="PROSITE" id="PS51782">
    <property type="entry name" value="LYSM"/>
    <property type="match status" value="2"/>
</dbReference>